<feature type="compositionally biased region" description="Low complexity" evidence="1">
    <location>
        <begin position="88"/>
        <end position="102"/>
    </location>
</feature>
<evidence type="ECO:0000256" key="1">
    <source>
        <dbReference type="SAM" id="MobiDB-lite"/>
    </source>
</evidence>
<proteinExistence type="predicted"/>
<reference evidence="2" key="1">
    <citation type="submission" date="2022-01" db="EMBL/GenBank/DDBJ databases">
        <title>Genome Sequence Resource for Two Populations of Ditylenchus destructor, the Migratory Endoparasitic Phytonematode.</title>
        <authorList>
            <person name="Zhang H."/>
            <person name="Lin R."/>
            <person name="Xie B."/>
        </authorList>
    </citation>
    <scope>NUCLEOTIDE SEQUENCE</scope>
    <source>
        <strain evidence="2">BazhouSP</strain>
    </source>
</reference>
<dbReference type="AlphaFoldDB" id="A0AAD4MEU8"/>
<dbReference type="Proteomes" id="UP001201812">
    <property type="component" value="Unassembled WGS sequence"/>
</dbReference>
<sequence length="189" mass="21109">MLLEGSRRPEGIWLEMEPEGRAPLRLERSWCQTIALGVGIQENQVRSTARMLNWDGPYPPRLNWDSPYTPRLNWDSPYTPKSGRGAKDAPALPDPILAPGAAEGRDGRTTQPLPRQKTEFGLEAAQAALAASRTLNTVFSLIYDNPYTILSRVYRHHPFTSIGIPMLVNNKILIDAQSSAVQFQTRNIS</sequence>
<name>A0AAD4MEU8_9BILA</name>
<feature type="region of interest" description="Disordered" evidence="1">
    <location>
        <begin position="75"/>
        <end position="110"/>
    </location>
</feature>
<dbReference type="EMBL" id="JAKKPZ010001183">
    <property type="protein sequence ID" value="KAI1690511.1"/>
    <property type="molecule type" value="Genomic_DNA"/>
</dbReference>
<comment type="caution">
    <text evidence="2">The sequence shown here is derived from an EMBL/GenBank/DDBJ whole genome shotgun (WGS) entry which is preliminary data.</text>
</comment>
<organism evidence="2 3">
    <name type="scientific">Ditylenchus destructor</name>
    <dbReference type="NCBI Taxonomy" id="166010"/>
    <lineage>
        <taxon>Eukaryota</taxon>
        <taxon>Metazoa</taxon>
        <taxon>Ecdysozoa</taxon>
        <taxon>Nematoda</taxon>
        <taxon>Chromadorea</taxon>
        <taxon>Rhabditida</taxon>
        <taxon>Tylenchina</taxon>
        <taxon>Tylenchomorpha</taxon>
        <taxon>Sphaerularioidea</taxon>
        <taxon>Anguinidae</taxon>
        <taxon>Anguininae</taxon>
        <taxon>Ditylenchus</taxon>
    </lineage>
</organism>
<protein>
    <submittedName>
        <fullName evidence="2">Uncharacterized protein</fullName>
    </submittedName>
</protein>
<accession>A0AAD4MEU8</accession>
<evidence type="ECO:0000313" key="3">
    <source>
        <dbReference type="Proteomes" id="UP001201812"/>
    </source>
</evidence>
<evidence type="ECO:0000313" key="2">
    <source>
        <dbReference type="EMBL" id="KAI1690511.1"/>
    </source>
</evidence>
<gene>
    <name evidence="2" type="ORF">DdX_22440</name>
</gene>
<keyword evidence="3" id="KW-1185">Reference proteome</keyword>